<dbReference type="GO" id="GO:0019464">
    <property type="term" value="P:glycine decarboxylation via glycine cleavage system"/>
    <property type="evidence" value="ECO:0007669"/>
    <property type="project" value="TreeGrafter"/>
</dbReference>
<dbReference type="GO" id="GO:0005960">
    <property type="term" value="C:glycine cleavage complex"/>
    <property type="evidence" value="ECO:0007669"/>
    <property type="project" value="TreeGrafter"/>
</dbReference>
<evidence type="ECO:0000313" key="3">
    <source>
        <dbReference type="EMBL" id="KAF4719890.1"/>
    </source>
</evidence>
<dbReference type="AlphaFoldDB" id="A0A7J6RJG9"/>
<comment type="caution">
    <text evidence="3">The sequence shown here is derived from an EMBL/GenBank/DDBJ whole genome shotgun (WGS) entry which is preliminary data.</text>
</comment>
<gene>
    <name evidence="3" type="ORF">FOZ62_005608</name>
</gene>
<dbReference type="InterPro" id="IPR020581">
    <property type="entry name" value="GDC_P"/>
</dbReference>
<feature type="domain" description="Glycine dehydrogenase C-terminal" evidence="2">
    <location>
        <begin position="49"/>
        <end position="169"/>
    </location>
</feature>
<dbReference type="Proteomes" id="UP000574390">
    <property type="component" value="Unassembled WGS sequence"/>
</dbReference>
<dbReference type="PANTHER" id="PTHR11773">
    <property type="entry name" value="GLYCINE DEHYDROGENASE, DECARBOXYLATING"/>
    <property type="match status" value="1"/>
</dbReference>
<evidence type="ECO:0000313" key="4">
    <source>
        <dbReference type="Proteomes" id="UP000574390"/>
    </source>
</evidence>
<dbReference type="InterPro" id="IPR049316">
    <property type="entry name" value="GDC-P_C"/>
</dbReference>
<accession>A0A7J6RJG9</accession>
<dbReference type="GO" id="GO:0030170">
    <property type="term" value="F:pyridoxal phosphate binding"/>
    <property type="evidence" value="ECO:0007669"/>
    <property type="project" value="TreeGrafter"/>
</dbReference>
<organism evidence="3 4">
    <name type="scientific">Perkinsus olseni</name>
    <name type="common">Perkinsus atlanticus</name>
    <dbReference type="NCBI Taxonomy" id="32597"/>
    <lineage>
        <taxon>Eukaryota</taxon>
        <taxon>Sar</taxon>
        <taxon>Alveolata</taxon>
        <taxon>Perkinsozoa</taxon>
        <taxon>Perkinsea</taxon>
        <taxon>Perkinsida</taxon>
        <taxon>Perkinsidae</taxon>
        <taxon>Perkinsus</taxon>
    </lineage>
</organism>
<evidence type="ECO:0000259" key="2">
    <source>
        <dbReference type="Pfam" id="PF21478"/>
    </source>
</evidence>
<dbReference type="FunFam" id="3.90.1150.10:FF:000007">
    <property type="entry name" value="Glycine dehydrogenase (decarboxylating), mitochondrial"/>
    <property type="match status" value="1"/>
</dbReference>
<protein>
    <recommendedName>
        <fullName evidence="2">Glycine dehydrogenase C-terminal domain-containing protein</fullName>
    </recommendedName>
</protein>
<evidence type="ECO:0000256" key="1">
    <source>
        <dbReference type="ARBA" id="ARBA00022898"/>
    </source>
</evidence>
<dbReference type="InterPro" id="IPR015422">
    <property type="entry name" value="PyrdxlP-dep_Trfase_small"/>
</dbReference>
<proteinExistence type="predicted"/>
<dbReference type="GO" id="GO:0016594">
    <property type="term" value="F:glycine binding"/>
    <property type="evidence" value="ECO:0007669"/>
    <property type="project" value="TreeGrafter"/>
</dbReference>
<dbReference type="InterPro" id="IPR015424">
    <property type="entry name" value="PyrdxlP-dep_Trfase"/>
</dbReference>
<dbReference type="GO" id="GO:0005739">
    <property type="term" value="C:mitochondrion"/>
    <property type="evidence" value="ECO:0007669"/>
    <property type="project" value="TreeGrafter"/>
</dbReference>
<name>A0A7J6RJG9_PEROL</name>
<sequence length="223" mass="25063">MPSHSVVPTGTDTAVAGSVNAAPFGQAGIASIPWMFINMLGEEGLRASAEMAILNANYMAARLKEYYPLMHVNSNGRCSHEFIIDISDIRKHTGVVEEDIAKRLMDYGFHAPTMSWPVHHSLMIEPTESESKDELDRFCDALIEIKNEIDQIADGVYDLKDNPLKNAPHTEDMVTSEKWDHCYSREVAAFPLPWVRSRGKFWPSCARVNNILGDRQLILKMSQ</sequence>
<dbReference type="GO" id="GO:0004375">
    <property type="term" value="F:glycine dehydrogenase (decarboxylating) activity"/>
    <property type="evidence" value="ECO:0007669"/>
    <property type="project" value="InterPro"/>
</dbReference>
<dbReference type="Gene3D" id="3.90.1150.10">
    <property type="entry name" value="Aspartate Aminotransferase, domain 1"/>
    <property type="match status" value="1"/>
</dbReference>
<dbReference type="EMBL" id="JABANM010022252">
    <property type="protein sequence ID" value="KAF4719890.1"/>
    <property type="molecule type" value="Genomic_DNA"/>
</dbReference>
<dbReference type="PANTHER" id="PTHR11773:SF1">
    <property type="entry name" value="GLYCINE DEHYDROGENASE (DECARBOXYLATING), MITOCHONDRIAL"/>
    <property type="match status" value="1"/>
</dbReference>
<keyword evidence="1" id="KW-0663">Pyridoxal phosphate</keyword>
<dbReference type="SUPFAM" id="SSF53383">
    <property type="entry name" value="PLP-dependent transferases"/>
    <property type="match status" value="1"/>
</dbReference>
<reference evidence="3 4" key="1">
    <citation type="submission" date="2020-04" db="EMBL/GenBank/DDBJ databases">
        <title>Perkinsus olseni comparative genomics.</title>
        <authorList>
            <person name="Bogema D.R."/>
        </authorList>
    </citation>
    <scope>NUCLEOTIDE SEQUENCE [LARGE SCALE GENOMIC DNA]</scope>
    <source>
        <strain evidence="3">ATCC PRA-205</strain>
    </source>
</reference>
<dbReference type="Pfam" id="PF21478">
    <property type="entry name" value="GcvP2_C"/>
    <property type="match status" value="1"/>
</dbReference>